<sequence>MNQKLVWPDYKNCIANLPNSILRKFGVTPAGDTLPLLDRYLEKDYRNIVVILLDGMGKSILEKHLDKDGAFRSRLAGIYQSVFLSTTVAATTSVMSGLQPCEHSWLGWECYYPRVDQNVTVFFSTIQGIDIQAADYNVPRTVTPYVSVFDRLNSAGIRAAMLSPFTEPYPADFSALCDTIRAYCRKPGKQYIYAYWNQPDGLMHRLGCAADPVHEAIREMETAVEKLAGDLEDTLVIVTADHGHIDTDHVMLQDYPELLDCLVRLPSLEPRVLNLFVKDGRKAFFEKEFNRLFGDKFLLLPMEEVLARKLLGTGKPHQEFRGMLGDYLALALDNLTIYFKNEPEDHRWLSTHGSVTEDEMLIPLILFDRSK</sequence>
<evidence type="ECO:0000313" key="1">
    <source>
        <dbReference type="EMBL" id="SMC94287.1"/>
    </source>
</evidence>
<accession>A0AC61PQV5</accession>
<proteinExistence type="predicted"/>
<gene>
    <name evidence="1" type="ORF">SAMN06297397_0131</name>
</gene>
<keyword evidence="2" id="KW-1185">Reference proteome</keyword>
<reference evidence="1" key="1">
    <citation type="submission" date="2017-04" db="EMBL/GenBank/DDBJ databases">
        <authorList>
            <person name="Varghese N."/>
            <person name="Submissions S."/>
        </authorList>
    </citation>
    <scope>NUCLEOTIDE SEQUENCE</scope>
    <source>
        <strain evidence="1">WTE2008</strain>
    </source>
</reference>
<name>A0AC61PQV5_9FIRM</name>
<evidence type="ECO:0000313" key="2">
    <source>
        <dbReference type="Proteomes" id="UP000192328"/>
    </source>
</evidence>
<dbReference type="EMBL" id="FWXZ01000012">
    <property type="protein sequence ID" value="SMC94287.1"/>
    <property type="molecule type" value="Genomic_DNA"/>
</dbReference>
<organism evidence="1 2">
    <name type="scientific">Aristaeella lactis</name>
    <dbReference type="NCBI Taxonomy" id="3046383"/>
    <lineage>
        <taxon>Bacteria</taxon>
        <taxon>Bacillati</taxon>
        <taxon>Bacillota</taxon>
        <taxon>Clostridia</taxon>
        <taxon>Eubacteriales</taxon>
        <taxon>Aristaeellaceae</taxon>
        <taxon>Aristaeella</taxon>
    </lineage>
</organism>
<protein>
    <submittedName>
        <fullName evidence="1">Predicted pyrophosphatase or phosphodiesterase, AlkP superfamily</fullName>
    </submittedName>
</protein>
<comment type="caution">
    <text evidence="1">The sequence shown here is derived from an EMBL/GenBank/DDBJ whole genome shotgun (WGS) entry which is preliminary data.</text>
</comment>
<dbReference type="Proteomes" id="UP000192328">
    <property type="component" value="Unassembled WGS sequence"/>
</dbReference>